<evidence type="ECO:0000313" key="2">
    <source>
        <dbReference type="EMBL" id="MFD2866015.1"/>
    </source>
</evidence>
<feature type="transmembrane region" description="Helical" evidence="1">
    <location>
        <begin position="162"/>
        <end position="182"/>
    </location>
</feature>
<name>A0ABW5XRC6_9SPHI</name>
<dbReference type="EMBL" id="JBHUON010000020">
    <property type="protein sequence ID" value="MFD2866015.1"/>
    <property type="molecule type" value="Genomic_DNA"/>
</dbReference>
<evidence type="ECO:0000256" key="1">
    <source>
        <dbReference type="SAM" id="Phobius"/>
    </source>
</evidence>
<feature type="transmembrane region" description="Helical" evidence="1">
    <location>
        <begin position="90"/>
        <end position="109"/>
    </location>
</feature>
<keyword evidence="3" id="KW-1185">Reference proteome</keyword>
<reference evidence="3" key="1">
    <citation type="journal article" date="2019" name="Int. J. Syst. Evol. Microbiol.">
        <title>The Global Catalogue of Microorganisms (GCM) 10K type strain sequencing project: providing services to taxonomists for standard genome sequencing and annotation.</title>
        <authorList>
            <consortium name="The Broad Institute Genomics Platform"/>
            <consortium name="The Broad Institute Genome Sequencing Center for Infectious Disease"/>
            <person name="Wu L."/>
            <person name="Ma J."/>
        </authorList>
    </citation>
    <scope>NUCLEOTIDE SEQUENCE [LARGE SCALE GENOMIC DNA]</scope>
    <source>
        <strain evidence="3">KCTC 52232</strain>
    </source>
</reference>
<evidence type="ECO:0000313" key="3">
    <source>
        <dbReference type="Proteomes" id="UP001597601"/>
    </source>
</evidence>
<sequence length="234" mass="27285">MIPTAEQKELIKTQLQDILKVRETYEEIYDHIITALEAMPDNKSFNEAMDYIFKRELGGKGGIRAMQRRTIKIAVKEFAIEYLTWYGKILTSRQALIILPATVLYYFLMNNNEWFRDRLGQILHMALILTPGIIISAKSVIAQKKQEWKIVKTQDANLIIKPFGNIFMLFSPMMIWPLVSIFCMWLERGGLIARQPDYNGMPINVATVLFFFIATHSLIYYNMYKNWSKQLLAS</sequence>
<dbReference type="RefSeq" id="WP_377129286.1">
    <property type="nucleotide sequence ID" value="NZ_JBHUON010000020.1"/>
</dbReference>
<organism evidence="2 3">
    <name type="scientific">Mucilaginibacter antarcticus</name>
    <dbReference type="NCBI Taxonomy" id="1855725"/>
    <lineage>
        <taxon>Bacteria</taxon>
        <taxon>Pseudomonadati</taxon>
        <taxon>Bacteroidota</taxon>
        <taxon>Sphingobacteriia</taxon>
        <taxon>Sphingobacteriales</taxon>
        <taxon>Sphingobacteriaceae</taxon>
        <taxon>Mucilaginibacter</taxon>
    </lineage>
</organism>
<protein>
    <submittedName>
        <fullName evidence="2">Uncharacterized protein</fullName>
    </submittedName>
</protein>
<proteinExistence type="predicted"/>
<feature type="transmembrane region" description="Helical" evidence="1">
    <location>
        <begin position="202"/>
        <end position="221"/>
    </location>
</feature>
<gene>
    <name evidence="2" type="ORF">ACFSYC_15050</name>
</gene>
<accession>A0ABW5XRC6</accession>
<feature type="transmembrane region" description="Helical" evidence="1">
    <location>
        <begin position="121"/>
        <end position="141"/>
    </location>
</feature>
<keyword evidence="1" id="KW-1133">Transmembrane helix</keyword>
<keyword evidence="1" id="KW-0812">Transmembrane</keyword>
<comment type="caution">
    <text evidence="2">The sequence shown here is derived from an EMBL/GenBank/DDBJ whole genome shotgun (WGS) entry which is preliminary data.</text>
</comment>
<keyword evidence="1" id="KW-0472">Membrane</keyword>
<dbReference type="Proteomes" id="UP001597601">
    <property type="component" value="Unassembled WGS sequence"/>
</dbReference>